<dbReference type="EMBL" id="LKEG01000033">
    <property type="protein sequence ID" value="OAJ49515.1"/>
    <property type="molecule type" value="Genomic_DNA"/>
</dbReference>
<dbReference type="InterPro" id="IPR030381">
    <property type="entry name" value="G_DYNAMIN_dom"/>
</dbReference>
<gene>
    <name evidence="8" type="ORF">AO064_00545</name>
</gene>
<dbReference type="GO" id="GO:0008053">
    <property type="term" value="P:mitochondrial fusion"/>
    <property type="evidence" value="ECO:0007669"/>
    <property type="project" value="TreeGrafter"/>
</dbReference>
<keyword evidence="3" id="KW-0378">Hydrolase</keyword>
<feature type="domain" description="Dynamin-type G" evidence="7">
    <location>
        <begin position="65"/>
        <end position="403"/>
    </location>
</feature>
<evidence type="ECO:0000256" key="3">
    <source>
        <dbReference type="ARBA" id="ARBA00022801"/>
    </source>
</evidence>
<dbReference type="InterPro" id="IPR045063">
    <property type="entry name" value="Dynamin_N"/>
</dbReference>
<protein>
    <recommendedName>
        <fullName evidence="7">Dynamin-type G domain-containing protein</fullName>
    </recommendedName>
</protein>
<evidence type="ECO:0000313" key="8">
    <source>
        <dbReference type="EMBL" id="OAJ49515.1"/>
    </source>
</evidence>
<dbReference type="Proteomes" id="UP000077563">
    <property type="component" value="Unassembled WGS sequence"/>
</dbReference>
<comment type="subcellular location">
    <subcellularLocation>
        <location evidence="1">Membrane</location>
    </subcellularLocation>
</comment>
<dbReference type="RefSeq" id="WP_064053101.1">
    <property type="nucleotide sequence ID" value="NZ_LKEG01000033.1"/>
</dbReference>
<keyword evidence="2" id="KW-0547">Nucleotide-binding</keyword>
<dbReference type="Pfam" id="PF00350">
    <property type="entry name" value="Dynamin_N"/>
    <property type="match status" value="1"/>
</dbReference>
<name>A0A9X5KX87_PSEMA</name>
<evidence type="ECO:0000256" key="6">
    <source>
        <dbReference type="ARBA" id="ARBA00023136"/>
    </source>
</evidence>
<evidence type="ECO:0000259" key="7">
    <source>
        <dbReference type="PROSITE" id="PS51718"/>
    </source>
</evidence>
<dbReference type="InterPro" id="IPR027417">
    <property type="entry name" value="P-loop_NTPase"/>
</dbReference>
<dbReference type="Gene3D" id="3.40.50.300">
    <property type="entry name" value="P-loop containing nucleotide triphosphate hydrolases"/>
    <property type="match status" value="1"/>
</dbReference>
<evidence type="ECO:0000256" key="1">
    <source>
        <dbReference type="ARBA" id="ARBA00004370"/>
    </source>
</evidence>
<keyword evidence="6" id="KW-0472">Membrane</keyword>
<evidence type="ECO:0000256" key="2">
    <source>
        <dbReference type="ARBA" id="ARBA00022741"/>
    </source>
</evidence>
<reference evidence="8 9" key="1">
    <citation type="submission" date="2015-09" db="EMBL/GenBank/DDBJ databases">
        <title>Genome sequence of Pseudomonas marginalis ICMP 3553.</title>
        <authorList>
            <person name="Visnovsky S."/>
            <person name="Lu A."/>
            <person name="Panda P."/>
            <person name="Pitman A."/>
        </authorList>
    </citation>
    <scope>NUCLEOTIDE SEQUENCE [LARGE SCALE GENOMIC DNA]</scope>
    <source>
        <strain evidence="8 9">ICMP 3553</strain>
    </source>
</reference>
<keyword evidence="4" id="KW-0175">Coiled coil</keyword>
<proteinExistence type="predicted"/>
<evidence type="ECO:0000256" key="5">
    <source>
        <dbReference type="ARBA" id="ARBA00023134"/>
    </source>
</evidence>
<dbReference type="AlphaFoldDB" id="A0A9X5KX87"/>
<dbReference type="GO" id="GO:0016020">
    <property type="term" value="C:membrane"/>
    <property type="evidence" value="ECO:0007669"/>
    <property type="project" value="UniProtKB-SubCell"/>
</dbReference>
<accession>A0A9X5KX87</accession>
<dbReference type="PANTHER" id="PTHR10465">
    <property type="entry name" value="TRANSMEMBRANE GTPASE FZO1"/>
    <property type="match status" value="1"/>
</dbReference>
<keyword evidence="5" id="KW-0342">GTP-binding</keyword>
<dbReference type="InterPro" id="IPR027094">
    <property type="entry name" value="Mitofusin_fam"/>
</dbReference>
<dbReference type="SUPFAM" id="SSF52540">
    <property type="entry name" value="P-loop containing nucleoside triphosphate hydrolases"/>
    <property type="match status" value="1"/>
</dbReference>
<evidence type="ECO:0000256" key="4">
    <source>
        <dbReference type="ARBA" id="ARBA00023054"/>
    </source>
</evidence>
<dbReference type="GO" id="GO:0005525">
    <property type="term" value="F:GTP binding"/>
    <property type="evidence" value="ECO:0007669"/>
    <property type="project" value="UniProtKB-KW"/>
</dbReference>
<evidence type="ECO:0000313" key="9">
    <source>
        <dbReference type="Proteomes" id="UP000077563"/>
    </source>
</evidence>
<organism evidence="8 9">
    <name type="scientific">Pseudomonas marginalis</name>
    <name type="common">Pseudomonas panacis</name>
    <dbReference type="NCBI Taxonomy" id="298"/>
    <lineage>
        <taxon>Bacteria</taxon>
        <taxon>Pseudomonadati</taxon>
        <taxon>Pseudomonadota</taxon>
        <taxon>Gammaproteobacteria</taxon>
        <taxon>Pseudomonadales</taxon>
        <taxon>Pseudomonadaceae</taxon>
        <taxon>Pseudomonas</taxon>
    </lineage>
</organism>
<dbReference type="PROSITE" id="PS51718">
    <property type="entry name" value="G_DYNAMIN_2"/>
    <property type="match status" value="1"/>
</dbReference>
<dbReference type="PANTHER" id="PTHR10465:SF0">
    <property type="entry name" value="SARCALUMENIN"/>
    <property type="match status" value="1"/>
</dbReference>
<comment type="caution">
    <text evidence="8">The sequence shown here is derived from an EMBL/GenBank/DDBJ whole genome shotgun (WGS) entry which is preliminary data.</text>
</comment>
<sequence length="806" mass="89879">MQEQSIDLLRDEARRLLSLELGLLHHVQEGEGVLSDDQGDEHQTFSKANVIQEIGYLEGELVKVGELKMVLAVVGTMKAGKSTTINAIVGHEVLPNRNRPMTALPTLIEHTPGQVEPVLELKNCKPINDLIVQLGKVISSDRGDAVLQNLERTDDMLDLLKLIDQRGSFKALYEGSENIFWFLKSLNDLVRLAAFLGVDFPFGSYSSIDDYPVIRIEFSHLGQAAGQGKLALLDTPGPNEAGQQHLRKMLKEQLKKASAVLAVMDFTQLKSDADEQVRKELDEIADIAEGRLFALVNKFDQRDRNGDSADQTRTFVAESLMNRRLDAADVYPVSSRWGYLASRAQQEIANHGKLPEAKSGQNAWVEDFGQLVLGMEWEDALQDTELVQRGASHLWKKSNFAEPLEKVIFKAHRQAAVMALSSAASKLVDTATRLARFLEVRDTALAKSAEELQEQIGSLRHDIAMIDRLEQDSEESSQNALAEIKCEMSMTFTELAEAIKHEVGEGFKAGKRQEQQQAVARMQEQLAPTMAGLLKGAFSTWLGGEQARRARNGFDFEFDEESPVINFDKQSEAEALLKKIEDGVHSIISDGEVELVRRMGEILKDFRITFAVDIEAEANKLIAGLNERLNRSGFAIDVKIPDTTPLTLKYTAGEILRDSVDSKHRNVTRSRRSKGAWGTICSWFGTSDWGWEEFTVKQGYYAVDINKVRKAIDASIEQLFKDLEASAADTIAQPLNEGLHTFFEQLKGSIESIRSDLQQSIRDQERSQDEQIALAGLLSSYKREVMPIKRDSEELLRDVSPAGVPA</sequence>
<dbReference type="GO" id="GO:0003924">
    <property type="term" value="F:GTPase activity"/>
    <property type="evidence" value="ECO:0007669"/>
    <property type="project" value="InterPro"/>
</dbReference>